<evidence type="ECO:0000313" key="1">
    <source>
        <dbReference type="EMBL" id="SHJ61793.1"/>
    </source>
</evidence>
<dbReference type="Proteomes" id="UP000184432">
    <property type="component" value="Unassembled WGS sequence"/>
</dbReference>
<accession>A0A1M6KS61</accession>
<protein>
    <submittedName>
        <fullName evidence="1">Uncharacterized protein</fullName>
    </submittedName>
</protein>
<dbReference type="STRING" id="570521.SAMN04488508_11239"/>
<sequence>MVIIFFFSCKSDDDQVADNTLAALVAVNTIEIDNVIACASSSPDQQNETITYLYPRPGATDIRYFETSSLDVDKNDFTAYRSVAITPTDFFNGYLKKFNRISDNEKWVIITFFENGVLHISNPIRLKHLTKPTEFSDQVTVDTGVAGMPIFSWNDGFFDDNKIYFQVVSDRNDELLSGTYTFERQFQYYKLDNVVLNITRDTPPTLEVGEDYGYTLMGVSEDNWVNLLLQRQFQP</sequence>
<reference evidence="2" key="1">
    <citation type="submission" date="2016-11" db="EMBL/GenBank/DDBJ databases">
        <authorList>
            <person name="Varghese N."/>
            <person name="Submissions S."/>
        </authorList>
    </citation>
    <scope>NUCLEOTIDE SEQUENCE [LARGE SCALE GENOMIC DNA]</scope>
    <source>
        <strain evidence="2">DSM 22623</strain>
    </source>
</reference>
<proteinExistence type="predicted"/>
<gene>
    <name evidence="1" type="ORF">SAMN04488508_11239</name>
</gene>
<dbReference type="AlphaFoldDB" id="A0A1M6KS61"/>
<evidence type="ECO:0000313" key="2">
    <source>
        <dbReference type="Proteomes" id="UP000184432"/>
    </source>
</evidence>
<keyword evidence="2" id="KW-1185">Reference proteome</keyword>
<organism evidence="1 2">
    <name type="scientific">Aquimarina spongiae</name>
    <dbReference type="NCBI Taxonomy" id="570521"/>
    <lineage>
        <taxon>Bacteria</taxon>
        <taxon>Pseudomonadati</taxon>
        <taxon>Bacteroidota</taxon>
        <taxon>Flavobacteriia</taxon>
        <taxon>Flavobacteriales</taxon>
        <taxon>Flavobacteriaceae</taxon>
        <taxon>Aquimarina</taxon>
    </lineage>
</organism>
<dbReference type="EMBL" id="FQYP01000012">
    <property type="protein sequence ID" value="SHJ61793.1"/>
    <property type="molecule type" value="Genomic_DNA"/>
</dbReference>
<name>A0A1M6KS61_9FLAO</name>